<dbReference type="Pfam" id="PF01454">
    <property type="entry name" value="MAGE"/>
    <property type="match status" value="1"/>
</dbReference>
<dbReference type="InterPro" id="IPR029058">
    <property type="entry name" value="AB_hydrolase_fold"/>
</dbReference>
<dbReference type="Pfam" id="PF00561">
    <property type="entry name" value="Abhydrolase_1"/>
    <property type="match status" value="1"/>
</dbReference>
<organism evidence="2 3">
    <name type="scientific">Tripterygium wilfordii</name>
    <name type="common">Thunder God vine</name>
    <dbReference type="NCBI Taxonomy" id="458696"/>
    <lineage>
        <taxon>Eukaryota</taxon>
        <taxon>Viridiplantae</taxon>
        <taxon>Streptophyta</taxon>
        <taxon>Embryophyta</taxon>
        <taxon>Tracheophyta</taxon>
        <taxon>Spermatophyta</taxon>
        <taxon>Magnoliopsida</taxon>
        <taxon>eudicotyledons</taxon>
        <taxon>Gunneridae</taxon>
        <taxon>Pentapetalae</taxon>
        <taxon>rosids</taxon>
        <taxon>fabids</taxon>
        <taxon>Celastrales</taxon>
        <taxon>Celastraceae</taxon>
        <taxon>Tripterygium</taxon>
    </lineage>
</organism>
<comment type="caution">
    <text evidence="2">The sequence shown here is derived from an EMBL/GenBank/DDBJ whole genome shotgun (WGS) entry which is preliminary data.</text>
</comment>
<dbReference type="Gene3D" id="1.10.10.1210">
    <property type="entry name" value="MAGE homology domain, winged helix WH2 motif"/>
    <property type="match status" value="1"/>
</dbReference>
<dbReference type="InterPro" id="IPR000073">
    <property type="entry name" value="AB_hydrolase_1"/>
</dbReference>
<proteinExistence type="predicted"/>
<dbReference type="InterPro" id="IPR052370">
    <property type="entry name" value="Meta-cleavage_hydrolase"/>
</dbReference>
<dbReference type="PRINTS" id="PR00111">
    <property type="entry name" value="ABHYDROLASE"/>
</dbReference>
<feature type="domain" description="MAGE" evidence="1">
    <location>
        <begin position="299"/>
        <end position="509"/>
    </location>
</feature>
<dbReference type="PANTHER" id="PTHR43139:SF59">
    <property type="entry name" value="ALPHA_BETA-HYDROLASES SUPERFAMILY PROTEIN"/>
    <property type="match status" value="1"/>
</dbReference>
<dbReference type="Gene3D" id="1.10.10.1200">
    <property type="entry name" value="MAGE homology domain, winged helix WH1 motif"/>
    <property type="match status" value="1"/>
</dbReference>
<evidence type="ECO:0000259" key="1">
    <source>
        <dbReference type="PROSITE" id="PS50838"/>
    </source>
</evidence>
<dbReference type="EMBL" id="JAAARO010000011">
    <property type="protein sequence ID" value="KAF5740237.1"/>
    <property type="molecule type" value="Genomic_DNA"/>
</dbReference>
<dbReference type="Proteomes" id="UP000593562">
    <property type="component" value="Unassembled WGS sequence"/>
</dbReference>
<evidence type="ECO:0000313" key="3">
    <source>
        <dbReference type="Proteomes" id="UP000593562"/>
    </source>
</evidence>
<evidence type="ECO:0000313" key="2">
    <source>
        <dbReference type="EMBL" id="KAF5740237.1"/>
    </source>
</evidence>
<dbReference type="SUPFAM" id="SSF53474">
    <property type="entry name" value="alpha/beta-Hydrolases"/>
    <property type="match status" value="1"/>
</dbReference>
<gene>
    <name evidence="2" type="ORF">HS088_TW11G00303</name>
</gene>
<dbReference type="AlphaFoldDB" id="A0A7J7D1L3"/>
<dbReference type="SMART" id="SM01373">
    <property type="entry name" value="MAGE"/>
    <property type="match status" value="1"/>
</dbReference>
<accession>A0A7J7D1L3</accession>
<keyword evidence="3" id="KW-1185">Reference proteome</keyword>
<name>A0A7J7D1L3_TRIWF</name>
<dbReference type="InterPro" id="IPR041899">
    <property type="entry name" value="MAGE_WH2"/>
</dbReference>
<reference evidence="2 3" key="1">
    <citation type="journal article" date="2020" name="Nat. Commun.">
        <title>Genome of Tripterygium wilfordii and identification of cytochrome P450 involved in triptolide biosynthesis.</title>
        <authorList>
            <person name="Tu L."/>
            <person name="Su P."/>
            <person name="Zhang Z."/>
            <person name="Gao L."/>
            <person name="Wang J."/>
            <person name="Hu T."/>
            <person name="Zhou J."/>
            <person name="Zhang Y."/>
            <person name="Zhao Y."/>
            <person name="Liu Y."/>
            <person name="Song Y."/>
            <person name="Tong Y."/>
            <person name="Lu Y."/>
            <person name="Yang J."/>
            <person name="Xu C."/>
            <person name="Jia M."/>
            <person name="Peters R.J."/>
            <person name="Huang L."/>
            <person name="Gao W."/>
        </authorList>
    </citation>
    <scope>NUCLEOTIDE SEQUENCE [LARGE SCALE GENOMIC DNA]</scope>
    <source>
        <strain evidence="3">cv. XIE 37</strain>
        <tissue evidence="2">Leaf</tissue>
    </source>
</reference>
<protein>
    <submittedName>
        <fullName evidence="2">Monoacylglycerol lipase ABHD6</fullName>
    </submittedName>
</protein>
<dbReference type="InParanoid" id="A0A7J7D1L3"/>
<dbReference type="InterPro" id="IPR041898">
    <property type="entry name" value="MAGE_WH1"/>
</dbReference>
<dbReference type="PROSITE" id="PS50838">
    <property type="entry name" value="MAGE"/>
    <property type="match status" value="1"/>
</dbReference>
<dbReference type="PANTHER" id="PTHR43139">
    <property type="entry name" value="SI:DKEY-122A22.2"/>
    <property type="match status" value="1"/>
</dbReference>
<dbReference type="Gene3D" id="3.40.50.1820">
    <property type="entry name" value="alpha/beta hydrolase"/>
    <property type="match status" value="1"/>
</dbReference>
<dbReference type="InterPro" id="IPR002190">
    <property type="entry name" value="MHD_dom"/>
</dbReference>
<sequence>MSRCFSLTETKNWCHRSAFSRSGLRSTLTDFKDGTVMHCWAPKARKESKPNLLLIHGLGANAMWQWADVIPHLTPHFNIYVPDLVFFGDSYTTRPERSESFQARCVMRVMEALSVKRMSLAGLSYGGFVGYSMAAQFSEAIERVVICCAGVYMEEKDLVDGVFRVSDLEEACRILVPQTPEKLKELLSYTFYKPPPLRLLPSCFLDDFIDAMCTEYVEEKRDLVRAIPKGRKLSDLPKIFQPTLLIWGEHDQVFPLELGYRLKGLLNCRIGCEPLDLGMARMATGIEDLSQVDLSTEEKDKLVAEVIRYVLFKTHQNSGCPIKREELTQIVTKNYHQRSLPALVINEAIKKLSSIFGYEMRELQRSRPSNAAQGRSSQQSNADAKSYVIISQLPAEIYGKYVEDVNTAHLTGFAFVVISIVHLAGGKIPEETLWRHLHRMGLHETDESHPVLGNIKQALETLVLQRYLQKGKLSGPEGNTSGYELAERALDGPVSERIKDYVSKIVKKDVAAVDID</sequence>